<sequence length="365" mass="39472">MAPQSSNEGRLDYARPSRSRSSAMQALGLDPDLEDNLNQDKTKPTTIITDGQRDSPNGAASEETSPVIPTKRQAKAPALTQGRKKQKGNTTAKGGQYSNKRSSQLAVLVQDDQSELSPPASPQSGDGSFDASDGTPSNNDQADKTDTTMRPLTVDGEDEPATGDALLPPLDAPEAVSDKVAAKGGKKGIQDGEPGKFKRNCRNCARLKLSCDDPPRNAEKAAMNIQAVAIARKSDPNVNMVADFYKPADWHKWTSIIRDEIPRGKPSASQINKDLFSFKAATKQENKKLWDRIQHLEDANQHLASRLSIVEMRLEAMAAVQPPVAPYLSAPGQYTDQPSQMDHSLNPPYTYGLPPTHSGYTGIGQ</sequence>
<evidence type="ECO:0000256" key="1">
    <source>
        <dbReference type="SAM" id="MobiDB-lite"/>
    </source>
</evidence>
<keyword evidence="3" id="KW-1185">Reference proteome</keyword>
<organism evidence="2 3">
    <name type="scientific">Fusarium piperis</name>
    <dbReference type="NCBI Taxonomy" id="1435070"/>
    <lineage>
        <taxon>Eukaryota</taxon>
        <taxon>Fungi</taxon>
        <taxon>Dikarya</taxon>
        <taxon>Ascomycota</taxon>
        <taxon>Pezizomycotina</taxon>
        <taxon>Sordariomycetes</taxon>
        <taxon>Hypocreomycetidae</taxon>
        <taxon>Hypocreales</taxon>
        <taxon>Nectriaceae</taxon>
        <taxon>Fusarium</taxon>
        <taxon>Fusarium solani species complex</taxon>
    </lineage>
</organism>
<comment type="caution">
    <text evidence="2">The sequence shown here is derived from an EMBL/GenBank/DDBJ whole genome shotgun (WGS) entry which is preliminary data.</text>
</comment>
<gene>
    <name evidence="2" type="ORF">N0V84_007341</name>
</gene>
<protein>
    <submittedName>
        <fullName evidence="2">Uncharacterized protein</fullName>
    </submittedName>
</protein>
<feature type="compositionally biased region" description="Polar residues" evidence="1">
    <location>
        <begin position="88"/>
        <end position="105"/>
    </location>
</feature>
<feature type="region of interest" description="Disordered" evidence="1">
    <location>
        <begin position="1"/>
        <end position="175"/>
    </location>
</feature>
<name>A0A9W8WA44_9HYPO</name>
<evidence type="ECO:0000313" key="2">
    <source>
        <dbReference type="EMBL" id="KAJ4317435.1"/>
    </source>
</evidence>
<accession>A0A9W8WA44</accession>
<dbReference type="EMBL" id="JAPEUR010000160">
    <property type="protein sequence ID" value="KAJ4317435.1"/>
    <property type="molecule type" value="Genomic_DNA"/>
</dbReference>
<evidence type="ECO:0000313" key="3">
    <source>
        <dbReference type="Proteomes" id="UP001140502"/>
    </source>
</evidence>
<dbReference type="AlphaFoldDB" id="A0A9W8WA44"/>
<dbReference type="Proteomes" id="UP001140502">
    <property type="component" value="Unassembled WGS sequence"/>
</dbReference>
<proteinExistence type="predicted"/>
<reference evidence="2" key="1">
    <citation type="submission" date="2022-10" db="EMBL/GenBank/DDBJ databases">
        <title>Tapping the CABI collections for fungal endophytes: first genome assemblies for Collariella, Neodidymelliopsis, Ascochyta clinopodiicola, Didymella pomorum, Didymosphaeria variabile, Neocosmospora piperis and Neocucurbitaria cava.</title>
        <authorList>
            <person name="Hill R."/>
        </authorList>
    </citation>
    <scope>NUCLEOTIDE SEQUENCE</scope>
    <source>
        <strain evidence="2">IMI 366586</strain>
    </source>
</reference>
<dbReference type="OrthoDB" id="10462194at2759"/>